<gene>
    <name evidence="2" type="primary">LOC112494595</name>
</gene>
<evidence type="ECO:0000313" key="2">
    <source>
        <dbReference type="RefSeq" id="XP_024942495.1"/>
    </source>
</evidence>
<keyword evidence="1" id="KW-1185">Reference proteome</keyword>
<dbReference type="GeneID" id="112494595"/>
<proteinExistence type="predicted"/>
<evidence type="ECO:0000313" key="1">
    <source>
        <dbReference type="Proteomes" id="UP000694920"/>
    </source>
</evidence>
<name>A0AAJ7RL38_CEPCN</name>
<dbReference type="Proteomes" id="UP000694920">
    <property type="component" value="Unplaced"/>
</dbReference>
<dbReference type="AlphaFoldDB" id="A0AAJ7RL38"/>
<accession>A0AAJ7RL38</accession>
<protein>
    <submittedName>
        <fullName evidence="2">Uncharacterized protein LOC112494595</fullName>
    </submittedName>
</protein>
<sequence length="193" mass="21535">MTRYSSITNCDVIGTDYSGKPHSFINIEITGNVVLCVPGFETVNKVSHYDRSKWRRTSGRNAAGRMTKWQVGLEATRLQYQRCFMGPHNGASNTHSVSSSCLKLPWMPNERGPSVPTSYGIATVYCTSQPEILKALETFIFTRALQRVVDYEDPRLLGACRSLGPVLMLYAFDTEGQMEIMNITLHADTSGQD</sequence>
<organism evidence="1 2">
    <name type="scientific">Cephus cinctus</name>
    <name type="common">Wheat stem sawfly</name>
    <dbReference type="NCBI Taxonomy" id="211228"/>
    <lineage>
        <taxon>Eukaryota</taxon>
        <taxon>Metazoa</taxon>
        <taxon>Ecdysozoa</taxon>
        <taxon>Arthropoda</taxon>
        <taxon>Hexapoda</taxon>
        <taxon>Insecta</taxon>
        <taxon>Pterygota</taxon>
        <taxon>Neoptera</taxon>
        <taxon>Endopterygota</taxon>
        <taxon>Hymenoptera</taxon>
        <taxon>Cephoidea</taxon>
        <taxon>Cephidae</taxon>
        <taxon>Cephus</taxon>
    </lineage>
</organism>
<reference evidence="2" key="1">
    <citation type="submission" date="2025-08" db="UniProtKB">
        <authorList>
            <consortium name="RefSeq"/>
        </authorList>
    </citation>
    <scope>IDENTIFICATION</scope>
</reference>
<dbReference type="RefSeq" id="XP_024942495.1">
    <property type="nucleotide sequence ID" value="XM_025086727.1"/>
</dbReference>
<dbReference type="KEGG" id="ccin:112494595"/>